<protein>
    <submittedName>
        <fullName evidence="1">Uncharacterized protein</fullName>
    </submittedName>
</protein>
<reference evidence="1 2" key="1">
    <citation type="submission" date="2020-04" db="EMBL/GenBank/DDBJ databases">
        <title>Perkinsus olseni comparative genomics.</title>
        <authorList>
            <person name="Bogema D.R."/>
        </authorList>
    </citation>
    <scope>NUCLEOTIDE SEQUENCE [LARGE SCALE GENOMIC DNA]</scope>
    <source>
        <strain evidence="1">ATCC PRA-205</strain>
    </source>
</reference>
<accession>A0A7J6R652</accession>
<dbReference type="Proteomes" id="UP000574390">
    <property type="component" value="Unassembled WGS sequence"/>
</dbReference>
<name>A0A7J6R652_PEROL</name>
<evidence type="ECO:0000313" key="2">
    <source>
        <dbReference type="Proteomes" id="UP000574390"/>
    </source>
</evidence>
<dbReference type="EMBL" id="JABANM010024554">
    <property type="protein sequence ID" value="KAF4716043.1"/>
    <property type="molecule type" value="Genomic_DNA"/>
</dbReference>
<gene>
    <name evidence="1" type="ORF">FOZ62_002035</name>
</gene>
<dbReference type="AlphaFoldDB" id="A0A7J6R652"/>
<organism evidence="1 2">
    <name type="scientific">Perkinsus olseni</name>
    <name type="common">Perkinsus atlanticus</name>
    <dbReference type="NCBI Taxonomy" id="32597"/>
    <lineage>
        <taxon>Eukaryota</taxon>
        <taxon>Sar</taxon>
        <taxon>Alveolata</taxon>
        <taxon>Perkinsozoa</taxon>
        <taxon>Perkinsea</taxon>
        <taxon>Perkinsida</taxon>
        <taxon>Perkinsidae</taxon>
        <taxon>Perkinsus</taxon>
    </lineage>
</organism>
<comment type="caution">
    <text evidence="1">The sequence shown here is derived from an EMBL/GenBank/DDBJ whole genome shotgun (WGS) entry which is preliminary data.</text>
</comment>
<sequence length="255" mass="27943">MGRSQCSHFTSWHTFRTTPAWRSSPVPAKIRPFPVFRRLGIQFLQGLAVPPPSSAGKTITDNVTVTCYAKPGKTRWHGQVLAVLGPSLHDLARTCEALHCLLSSTRSLAVLSTSSLIIRRRFLEPHVPQMRFLVNALAVTLVAADSACTDADRTVMANDHFPGVLWQCSKDALVFPKKFIPPCLKKDCGLSEGCGECFGDFGQCGLQCVDQCLKTPSSDDCKTCMDKHGCNKPLLKCTGLDKLFPAPTQKYSKCL</sequence>
<proteinExistence type="predicted"/>
<evidence type="ECO:0000313" key="1">
    <source>
        <dbReference type="EMBL" id="KAF4716043.1"/>
    </source>
</evidence>